<gene>
    <name evidence="4" type="ORF">NX786_19820</name>
</gene>
<keyword evidence="5" id="KW-1185">Reference proteome</keyword>
<dbReference type="InterPro" id="IPR010221">
    <property type="entry name" value="VCBS_dom"/>
</dbReference>
<dbReference type="PRINTS" id="PR00313">
    <property type="entry name" value="CABNDNGRPT"/>
</dbReference>
<evidence type="ECO:0000259" key="3">
    <source>
        <dbReference type="SMART" id="SM00736"/>
    </source>
</evidence>
<organism evidence="4 5">
    <name type="scientific">Telluria mixta</name>
    <dbReference type="NCBI Taxonomy" id="34071"/>
    <lineage>
        <taxon>Bacteria</taxon>
        <taxon>Pseudomonadati</taxon>
        <taxon>Pseudomonadota</taxon>
        <taxon>Betaproteobacteria</taxon>
        <taxon>Burkholderiales</taxon>
        <taxon>Oxalobacteraceae</taxon>
        <taxon>Telluria group</taxon>
        <taxon>Telluria</taxon>
    </lineage>
</organism>
<evidence type="ECO:0000313" key="4">
    <source>
        <dbReference type="EMBL" id="MCS0631582.1"/>
    </source>
</evidence>
<dbReference type="NCBIfam" id="TIGR01965">
    <property type="entry name" value="VCBS_repeat"/>
    <property type="match status" value="10"/>
</dbReference>
<dbReference type="InterPro" id="IPR015919">
    <property type="entry name" value="Cadherin-like_sf"/>
</dbReference>
<dbReference type="Proteomes" id="UP001165263">
    <property type="component" value="Unassembled WGS sequence"/>
</dbReference>
<evidence type="ECO:0000256" key="1">
    <source>
        <dbReference type="ARBA" id="ARBA00004613"/>
    </source>
</evidence>
<name>A0ABT2C2G7_9BURK</name>
<dbReference type="InterPro" id="IPR011049">
    <property type="entry name" value="Serralysin-like_metalloprot_C"/>
</dbReference>
<evidence type="ECO:0000256" key="2">
    <source>
        <dbReference type="ARBA" id="ARBA00022525"/>
    </source>
</evidence>
<dbReference type="SUPFAM" id="SSF49313">
    <property type="entry name" value="Cadherin-like"/>
    <property type="match status" value="1"/>
</dbReference>
<dbReference type="Pfam" id="PF00353">
    <property type="entry name" value="HemolysinCabind"/>
    <property type="match status" value="11"/>
</dbReference>
<keyword evidence="2" id="KW-0964">Secreted</keyword>
<proteinExistence type="predicted"/>
<dbReference type="InterPro" id="IPR013783">
    <property type="entry name" value="Ig-like_fold"/>
</dbReference>
<dbReference type="InterPro" id="IPR006644">
    <property type="entry name" value="Cadg"/>
</dbReference>
<dbReference type="PANTHER" id="PTHR38340">
    <property type="entry name" value="S-LAYER PROTEIN"/>
    <property type="match status" value="1"/>
</dbReference>
<dbReference type="Pfam" id="PF17803">
    <property type="entry name" value="Cadherin_4"/>
    <property type="match status" value="1"/>
</dbReference>
<protein>
    <submittedName>
        <fullName evidence="4">Cadherin-like domain-containing protein</fullName>
    </submittedName>
</protein>
<comment type="caution">
    <text evidence="4">The sequence shown here is derived from an EMBL/GenBank/DDBJ whole genome shotgun (WGS) entry which is preliminary data.</text>
</comment>
<accession>A0ABT2C2G7</accession>
<dbReference type="Pfam" id="PF05345">
    <property type="entry name" value="He_PIG"/>
    <property type="match status" value="1"/>
</dbReference>
<dbReference type="InterPro" id="IPR050557">
    <property type="entry name" value="RTX_toxin/Mannuronan_C5-epim"/>
</dbReference>
<reference evidence="4" key="1">
    <citation type="submission" date="2022-08" db="EMBL/GenBank/DDBJ databases">
        <title>Reclassification of Massilia species as members of the genera Telluria, Duganella, Pseudoduganella, Mokoshia gen. nov. and Zemynaea gen. nov. using orthogonal and non-orthogonal genome-based approaches.</title>
        <authorList>
            <person name="Bowman J.P."/>
        </authorList>
    </citation>
    <scope>NUCLEOTIDE SEQUENCE</scope>
    <source>
        <strain evidence="4">LMG 11547</strain>
    </source>
</reference>
<dbReference type="SMART" id="SM00736">
    <property type="entry name" value="CADG"/>
    <property type="match status" value="1"/>
</dbReference>
<dbReference type="InterPro" id="IPR041690">
    <property type="entry name" value="Cadherin_5"/>
</dbReference>
<evidence type="ECO:0000313" key="5">
    <source>
        <dbReference type="Proteomes" id="UP001165263"/>
    </source>
</evidence>
<dbReference type="InterPro" id="IPR040853">
    <property type="entry name" value="RapA2_cadherin-like"/>
</dbReference>
<comment type="subcellular location">
    <subcellularLocation>
        <location evidence="1">Secreted</location>
    </subcellularLocation>
</comment>
<feature type="domain" description="Dystroglycan-type cadherin-like" evidence="3">
    <location>
        <begin position="1100"/>
        <end position="1202"/>
    </location>
</feature>
<dbReference type="Gene3D" id="2.150.10.10">
    <property type="entry name" value="Serralysin-like metalloprotease, C-terminal"/>
    <property type="match status" value="9"/>
</dbReference>
<dbReference type="Gene3D" id="2.60.40.10">
    <property type="entry name" value="Immunoglobulins"/>
    <property type="match status" value="5"/>
</dbReference>
<dbReference type="SUPFAM" id="SSF51120">
    <property type="entry name" value="beta-Roll"/>
    <property type="match status" value="6"/>
</dbReference>
<dbReference type="PANTHER" id="PTHR38340:SF1">
    <property type="entry name" value="S-LAYER PROTEIN"/>
    <property type="match status" value="1"/>
</dbReference>
<dbReference type="InterPro" id="IPR001343">
    <property type="entry name" value="Hemolysn_Ca-bd"/>
</dbReference>
<sequence>MHVFADTDGDGVADLKIALKNVAVTLDTKDFLGVAAFVNGVPVANPDQGTIGEDSAILKLVGNALANDTDPDAGTVLNVVQPGTFNGKYGTLVIGADGAYEYTLNNASLAVQALKQGETGTDIFSYGVTDGSAGATTTLTIVVTGSNDAPIVSAAVTGNATEDGTAVTLDALAKASDVDSGAVLSVVNVPATLPPGVTYDAATHTFTLDPSNAAYQALNDGQSQVVTVNYGVSDGTATTSASVSWTIAGVTDVPTNRAPVVSGPVGGTATEDGAAAVLDALANASDPDANTLSVVNVPATLPAGVTYDAATHTFRLDPSYPAYQSLAQGQTTTVSVTYGVSDGSATTGATASWTITGANDAPVVSSAVTGNATEDGAAVVLDALAKASDVDAGTTLSVVNVPATLPAGVTYDAATHSFSLAPSNAAYQSLAQGQTTTVSVTYGVSDGTATTAATASWTITGTNDAPVVSGAVTGNAAEDGTAVVLNALARASDADSGATLSVVNVPAMLPAGVTYDTSTHSFRLDPTDAAYQSLAQGQTTTVSVTYGVSDGTATTNATASWTVTGVNDAPVVTGAVTANATEDGGAVALNALAKASDVDGSTTLTVVNVPATLPPGVTYDVATHTFTLDPSNAAYQALNDGQSQVVTVNYGVSDGTATTSASVSWTIAGVTDVPTNRAPVVSGPVGGTATEDGAAAVLDALANASDPDANTLSVVNVPATLPAGVTYDAATHTFRLDPSYPAYQSLAQGQTTTVSVTYGVSDGTATTNAMVSWTVTGANDAPVVSSAVTGNATEDGATVVLNALVRASDADSGTTLSVVNVPTTLPAGVTYNAATHMFTLDPSNAAYQALAQGQTTTVSVTYGVSDGTATTAATASWTLTGANDAPVVTGAVTASATEDGPAVVLDALARASDVDNGAVLAVVNMPATLPDGVTYDAATHTFRLDPSNAAYQALNNGQSQVVTVNYGVSDGATTTPASVSWTIAGVTDVPTNHAPVVSGPVTGNATEDGQKVVLNALANASDQDAGTTLTVGSLHNGLPAGVTYDAATHSFTLDPSNAAYQSLAQGQTTTVQVEYDVSDGATTTTGTVKWTIAGSNDTPYLVTPVGDQLVEGGTAFSYTVPATAFADVDANAALTYSLKLDDGTALPSWLHFDAATRTLSGTAPATTNVTPFALDIAATDQNGATAHDHFTLSVVGAIRGTPGPDTLYGTALDDLIYGLESSDVIFGHEGNDSIEGNDGHDTLYGEAGNDTLVGGDGNDYLADGQGINAFYGGAGNDTIDANGSSPQSVIDGGSGSDTFYVYGSNNTQTITTGADSDLVYFYYPTNAGAGTAIVITDFTTGAGGDKIDLGHLIAYSSGYVGDTDPFATGYLRLQQDGNDTWLQWDQDGTGGGTTWKTMMVFQNATATDFTMHNFNPGYNPDGTSQGITLTGTTVGEALDGTVNNDTIYGLDGNDNLQGYQGNDTLDAGLGNDVLFGGAGNDSLLGGDDNDNLYGEAGNDTLIGGDGNDYLSDGQGINALYGGAGNDIIDANGSSSQSIIDGGSGLDTFYVYGSSNAQTITTGADSDLVYFYYPTNANAVVTITDFTTGTGGDKIDLGHFIAYSSGYVPDTDPFATGYLRLQQDGNDTWLQWDQDGAGGGTTWKTMIVFQNTTATNFKLDNFYPAYNPDGTSQGITLTGTTANDSLEGTVNNDTIHGLDGNDNLYGYQGNDTLDAGLGNDYVAGGTGNDSLIGGDGDDNLYGEAGNDTLIGGDGNDYLSDSQGINMLYGGAGNDTLDLNGAPSQSIVDGGSGSDTFYVYGSSNPQTITTGTDSDLIYYFYPTNAGADAIVTVTDFTTGAGGDRVDLGHLIAYSSGYVGDTDPFATGYLRLQQDGNNTWLQWDQDGASGSGTWKTMITFQNTTATDFRLDNFYPAYNPNGTGVGVTRTGTTSGEQLDGTVNDDTLNALEGNDALYGYQGNDKLDGGAGNDYLIGGVGNDLLLGGADDDYLYGDAGNDTLMGGDGNDYLSDSQGVNTLQGGAGNDTFDLNGTSSQSIIDGGSGSDIFYVYGSSNAQTITTGADSDLLYFFYPSSTNAVVTVTDFATGAGGDRVDLSSIIAYSSGYAGDTDPFATGYLRLQQDGNDTWLQWDQDGAGSGSTWKTLMTFQNTTATNFKLDNFNPAYNPNGTGVGVTLTGTTSGEQMQGTVNNDTLNALDGNDYLYGYQGNDTLDAGLGNDQLYGGAGNDLLLGGGDADYLSGEAGNDTLMGGDGDDYLSDSQGVNAFHGGAGNDTFDLNGTSSQSVIDGGSGSDTFYVYGSNNAQTITTGADNDLIYYYYPNSANAVVTIADFTAGTGGDKVDIGNILAYSSGYAGGSDPFAGGFLRLHQNGTDTEFQWDQDGAANGQSFTTLLLLKNVTAGALNASNFSPNFTPVTDGAVVVGVAQAEPALH</sequence>
<dbReference type="Pfam" id="PF17892">
    <property type="entry name" value="Cadherin_5"/>
    <property type="match status" value="7"/>
</dbReference>
<dbReference type="PROSITE" id="PS00330">
    <property type="entry name" value="HEMOLYSIN_CALCIUM"/>
    <property type="match status" value="9"/>
</dbReference>
<dbReference type="InterPro" id="IPR018511">
    <property type="entry name" value="Hemolysin-typ_Ca-bd_CS"/>
</dbReference>
<dbReference type="EMBL" id="JANUHC010000007">
    <property type="protein sequence ID" value="MCS0631582.1"/>
    <property type="molecule type" value="Genomic_DNA"/>
</dbReference>